<feature type="coiled-coil region" evidence="7">
    <location>
        <begin position="370"/>
        <end position="397"/>
    </location>
</feature>
<dbReference type="SUPFAM" id="SSF48334">
    <property type="entry name" value="DNA repair protein MutS, domain III"/>
    <property type="match status" value="1"/>
</dbReference>
<organism evidence="9 10">
    <name type="scientific">Mya arenaria</name>
    <name type="common">Soft-shell clam</name>
    <dbReference type="NCBI Taxonomy" id="6604"/>
    <lineage>
        <taxon>Eukaryota</taxon>
        <taxon>Metazoa</taxon>
        <taxon>Spiralia</taxon>
        <taxon>Lophotrochozoa</taxon>
        <taxon>Mollusca</taxon>
        <taxon>Bivalvia</taxon>
        <taxon>Autobranchia</taxon>
        <taxon>Heteroconchia</taxon>
        <taxon>Euheterodonta</taxon>
        <taxon>Imparidentia</taxon>
        <taxon>Neoheterodontei</taxon>
        <taxon>Myida</taxon>
        <taxon>Myoidea</taxon>
        <taxon>Myidae</taxon>
        <taxon>Mya</taxon>
    </lineage>
</organism>
<dbReference type="PANTHER" id="PTHR11361:SF35">
    <property type="entry name" value="DNA MISMATCH REPAIR PROTEIN MSH2"/>
    <property type="match status" value="1"/>
</dbReference>
<dbReference type="InterPro" id="IPR036187">
    <property type="entry name" value="DNA_mismatch_repair_MutS_sf"/>
</dbReference>
<dbReference type="Pfam" id="PF05190">
    <property type="entry name" value="MutS_IV"/>
    <property type="match status" value="1"/>
</dbReference>
<dbReference type="InterPro" id="IPR036678">
    <property type="entry name" value="MutS_con_dom_sf"/>
</dbReference>
<evidence type="ECO:0000259" key="8">
    <source>
        <dbReference type="PROSITE" id="PS00486"/>
    </source>
</evidence>
<dbReference type="InterPro" id="IPR016151">
    <property type="entry name" value="DNA_mismatch_repair_MutS_N"/>
</dbReference>
<proteinExistence type="inferred from homology"/>
<keyword evidence="5" id="KW-0238">DNA-binding</keyword>
<evidence type="ECO:0000256" key="1">
    <source>
        <dbReference type="ARBA" id="ARBA00006271"/>
    </source>
</evidence>
<evidence type="ECO:0000256" key="7">
    <source>
        <dbReference type="SAM" id="Coils"/>
    </source>
</evidence>
<keyword evidence="2" id="KW-0547">Nucleotide-binding</keyword>
<gene>
    <name evidence="9" type="ORF">MAR_017934</name>
</gene>
<keyword evidence="6" id="KW-0234">DNA repair</keyword>
<evidence type="ECO:0000313" key="9">
    <source>
        <dbReference type="EMBL" id="WAR07976.1"/>
    </source>
</evidence>
<evidence type="ECO:0000256" key="6">
    <source>
        <dbReference type="ARBA" id="ARBA00023204"/>
    </source>
</evidence>
<keyword evidence="4" id="KW-0067">ATP-binding</keyword>
<dbReference type="PROSITE" id="PS00486">
    <property type="entry name" value="DNA_MISMATCH_REPAIR_2"/>
    <property type="match status" value="1"/>
</dbReference>
<dbReference type="InterPro" id="IPR027417">
    <property type="entry name" value="P-loop_NTPase"/>
</dbReference>
<dbReference type="Pfam" id="PF01624">
    <property type="entry name" value="MutS_I"/>
    <property type="match status" value="1"/>
</dbReference>
<evidence type="ECO:0000313" key="10">
    <source>
        <dbReference type="Proteomes" id="UP001164746"/>
    </source>
</evidence>
<dbReference type="Gene3D" id="3.40.50.300">
    <property type="entry name" value="P-loop containing nucleotide triphosphate hydrolases"/>
    <property type="match status" value="1"/>
</dbReference>
<reference evidence="9" key="1">
    <citation type="submission" date="2022-11" db="EMBL/GenBank/DDBJ databases">
        <title>Centuries of genome instability and evolution in soft-shell clam transmissible cancer (bioRxiv).</title>
        <authorList>
            <person name="Hart S.F.M."/>
            <person name="Yonemitsu M.A."/>
            <person name="Giersch R.M."/>
            <person name="Beal B.F."/>
            <person name="Arriagada G."/>
            <person name="Davis B.W."/>
            <person name="Ostrander E.A."/>
            <person name="Goff S.P."/>
            <person name="Metzger M.J."/>
        </authorList>
    </citation>
    <scope>NUCLEOTIDE SEQUENCE</scope>
    <source>
        <strain evidence="9">MELC-2E11</strain>
        <tissue evidence="9">Siphon/mantle</tissue>
    </source>
</reference>
<dbReference type="InterPro" id="IPR000432">
    <property type="entry name" value="DNA_mismatch_repair_MutS_C"/>
</dbReference>
<feature type="domain" description="DNA mismatch repair proteins mutS family" evidence="8">
    <location>
        <begin position="584"/>
        <end position="600"/>
    </location>
</feature>
<dbReference type="InterPro" id="IPR007696">
    <property type="entry name" value="DNA_mismatch_repair_MutS_core"/>
</dbReference>
<dbReference type="InterPro" id="IPR011184">
    <property type="entry name" value="DNA_mismatch_repair_Msh2"/>
</dbReference>
<name>A0ABY7EL96_MYAAR</name>
<dbReference type="Gene3D" id="1.10.1420.10">
    <property type="match status" value="2"/>
</dbReference>
<accession>A0ABY7EL96</accession>
<dbReference type="Pfam" id="PF05192">
    <property type="entry name" value="MutS_III"/>
    <property type="match status" value="1"/>
</dbReference>
<protein>
    <submittedName>
        <fullName evidence="9">MSH2-like protein</fullName>
    </submittedName>
</protein>
<dbReference type="Gene3D" id="3.40.1170.10">
    <property type="entry name" value="DNA repair protein MutS, domain I"/>
    <property type="match status" value="2"/>
</dbReference>
<keyword evidence="3" id="KW-0227">DNA damage</keyword>
<dbReference type="InterPro" id="IPR007861">
    <property type="entry name" value="DNA_mismatch_repair_MutS_clamp"/>
</dbReference>
<evidence type="ECO:0000256" key="5">
    <source>
        <dbReference type="ARBA" id="ARBA00023125"/>
    </source>
</evidence>
<keyword evidence="7" id="KW-0175">Coiled coil</keyword>
<dbReference type="EMBL" id="CP111017">
    <property type="protein sequence ID" value="WAR07976.1"/>
    <property type="molecule type" value="Genomic_DNA"/>
</dbReference>
<feature type="coiled-coil region" evidence="7">
    <location>
        <begin position="269"/>
        <end position="323"/>
    </location>
</feature>
<dbReference type="Gene3D" id="3.30.420.110">
    <property type="entry name" value="MutS, connector domain"/>
    <property type="match status" value="1"/>
</dbReference>
<dbReference type="Pfam" id="PF00488">
    <property type="entry name" value="MutS_V"/>
    <property type="match status" value="1"/>
</dbReference>
<dbReference type="SUPFAM" id="SSF52540">
    <property type="entry name" value="P-loop containing nucleoside triphosphate hydrolases"/>
    <property type="match status" value="1"/>
</dbReference>
<dbReference type="InterPro" id="IPR045076">
    <property type="entry name" value="MutS"/>
</dbReference>
<dbReference type="PIRSF" id="PIRSF005813">
    <property type="entry name" value="MSH2"/>
    <property type="match status" value="1"/>
</dbReference>
<evidence type="ECO:0000256" key="4">
    <source>
        <dbReference type="ARBA" id="ARBA00022840"/>
    </source>
</evidence>
<comment type="similarity">
    <text evidence="1">Belongs to the DNA mismatch repair MutS family.</text>
</comment>
<sequence length="733" mass="81843">MALQPNQELKLDLPQEQGFLSYFRSLPEKSSTTLRFFDRTEVFKTTSVVKMLGSGERKVESVTLSRMNFESLVRDLLLVRQYRVEVYKNKGGAKNNDWSLGFKASPGNLTQFEDILFGSVDMANSVGVIGVKLAADKALLVQLGPKECLIASSDVSNDGGKLKEVLERSEFSSKDSVQDMNRLLKVKKGEQANAAALDDTNFGQYTLTTFDLGQYMRLDAAAVRALNLLPNTLEGGNKNQSVLGLLNRCRTAQGQRLLGHWVKQPLVDINKIEERLNIVEALVEDTELRQTLYEDQLRKIPDFQRLAKKFQRKKANLQTLERTDSQHKTLLMHVFSNPLKEMLMDFAKYQEMVEATMDLSQVENHEFVIKADFDEGLTALKERIDSLEESIKGQMNKVSRDLGLEPNKVLKLESSAQLGYYFRVTLKEEKALRNNKNYITLDTKTNGVRFHNKAMAEYNREYIGAKEEYGEQQKSVVAEVVNIASGYVEPMLLMNDILAQLDVLVSFSQVSTCAPIPYIRPTVGVIVLMAQLGCFVPCSKAEISIVDSILARVGAGDSQLKGVSTFMAEMLETAAILRSATEDSLIIIDELGRGTSTYDGFGLAWAISEHIATKLKSFCLFATHFHELTSLADQVPTVNNLHFAREKACELEDYQCVSLTGTDLEGDGEPAVKKRKLVKQEGEELISGFLTQVRSLPMGSLSDQELEEKVAALRADVLAKNNSYIADILARKA</sequence>
<dbReference type="SMART" id="SM00534">
    <property type="entry name" value="MUTSac"/>
    <property type="match status" value="1"/>
</dbReference>
<dbReference type="InterPro" id="IPR007695">
    <property type="entry name" value="DNA_mismatch_repair_MutS-lik_N"/>
</dbReference>
<dbReference type="SMART" id="SM00533">
    <property type="entry name" value="MUTSd"/>
    <property type="match status" value="1"/>
</dbReference>
<evidence type="ECO:0000256" key="3">
    <source>
        <dbReference type="ARBA" id="ARBA00022763"/>
    </source>
</evidence>
<keyword evidence="10" id="KW-1185">Reference proteome</keyword>
<evidence type="ECO:0000256" key="2">
    <source>
        <dbReference type="ARBA" id="ARBA00022741"/>
    </source>
</evidence>
<dbReference type="Proteomes" id="UP001164746">
    <property type="component" value="Chromosome 6"/>
</dbReference>
<dbReference type="PANTHER" id="PTHR11361">
    <property type="entry name" value="DNA MISMATCH REPAIR PROTEIN MUTS FAMILY MEMBER"/>
    <property type="match status" value="1"/>
</dbReference>